<dbReference type="RefSeq" id="WP_192759149.1">
    <property type="nucleotide sequence ID" value="NZ_JADBDZ010000001.1"/>
</dbReference>
<name>A0ABR9JPG6_9ACTN</name>
<gene>
    <name evidence="1" type="ORF">H4W34_002296</name>
</gene>
<organism evidence="1 2">
    <name type="scientific">Actinomadura algeriensis</name>
    <dbReference type="NCBI Taxonomy" id="1679523"/>
    <lineage>
        <taxon>Bacteria</taxon>
        <taxon>Bacillati</taxon>
        <taxon>Actinomycetota</taxon>
        <taxon>Actinomycetes</taxon>
        <taxon>Streptosporangiales</taxon>
        <taxon>Thermomonosporaceae</taxon>
        <taxon>Actinomadura</taxon>
    </lineage>
</organism>
<evidence type="ECO:0008006" key="3">
    <source>
        <dbReference type="Google" id="ProtNLM"/>
    </source>
</evidence>
<evidence type="ECO:0000313" key="1">
    <source>
        <dbReference type="EMBL" id="MBE1532463.1"/>
    </source>
</evidence>
<proteinExistence type="predicted"/>
<reference evidence="1 2" key="1">
    <citation type="submission" date="2020-10" db="EMBL/GenBank/DDBJ databases">
        <title>Sequencing the genomes of 1000 actinobacteria strains.</title>
        <authorList>
            <person name="Klenk H.-P."/>
        </authorList>
    </citation>
    <scope>NUCLEOTIDE SEQUENCE [LARGE SCALE GENOMIC DNA]</scope>
    <source>
        <strain evidence="1 2">DSM 46744</strain>
    </source>
</reference>
<dbReference type="EMBL" id="JADBDZ010000001">
    <property type="protein sequence ID" value="MBE1532463.1"/>
    <property type="molecule type" value="Genomic_DNA"/>
</dbReference>
<accession>A0ABR9JPG6</accession>
<dbReference type="Proteomes" id="UP000627838">
    <property type="component" value="Unassembled WGS sequence"/>
</dbReference>
<dbReference type="Pfam" id="PF14435">
    <property type="entry name" value="SUKH-4"/>
    <property type="match status" value="1"/>
</dbReference>
<protein>
    <recommendedName>
        <fullName evidence="3">SUKH-4 immunity protein of toxin-antitoxin system</fullName>
    </recommendedName>
</protein>
<evidence type="ECO:0000313" key="2">
    <source>
        <dbReference type="Proteomes" id="UP000627838"/>
    </source>
</evidence>
<comment type="caution">
    <text evidence="1">The sequence shown here is derived from an EMBL/GenBank/DDBJ whole genome shotgun (WGS) entry which is preliminary data.</text>
</comment>
<dbReference type="InterPro" id="IPR025851">
    <property type="entry name" value="SUKH-4"/>
</dbReference>
<sequence length="174" mass="19609">MPTREEYLELWGEDNTVAVPLAEWKSESPAPPESWPEVDLLPIDMSVAFTAYLDGEYDPFHRIEHDSRTYVVLGKVPQEPKSTFFVLSLATGAVHLVNPPDGTPAKLNSSFATFVRFLHRFAEFVTTDDGLATRPARAEELERDLKAIDPAAFDHDDSPWNTAVSFLKTDFQLR</sequence>
<keyword evidence="2" id="KW-1185">Reference proteome</keyword>